<dbReference type="Proteomes" id="UP000485058">
    <property type="component" value="Unassembled WGS sequence"/>
</dbReference>
<dbReference type="EMBL" id="BLLF01000307">
    <property type="protein sequence ID" value="GFH10326.1"/>
    <property type="molecule type" value="Genomic_DNA"/>
</dbReference>
<organism evidence="2 3">
    <name type="scientific">Haematococcus lacustris</name>
    <name type="common">Green alga</name>
    <name type="synonym">Haematococcus pluvialis</name>
    <dbReference type="NCBI Taxonomy" id="44745"/>
    <lineage>
        <taxon>Eukaryota</taxon>
        <taxon>Viridiplantae</taxon>
        <taxon>Chlorophyta</taxon>
        <taxon>core chlorophytes</taxon>
        <taxon>Chlorophyceae</taxon>
        <taxon>CS clade</taxon>
        <taxon>Chlamydomonadales</taxon>
        <taxon>Haematococcaceae</taxon>
        <taxon>Haematococcus</taxon>
    </lineage>
</organism>
<keyword evidence="3" id="KW-1185">Reference proteome</keyword>
<comment type="caution">
    <text evidence="2">The sequence shown here is derived from an EMBL/GenBank/DDBJ whole genome shotgun (WGS) entry which is preliminary data.</text>
</comment>
<sequence>MGGAEVGSTMSLYNATGHTRSSEANRDDKKNSRQLRLSLQPKQTSTAFIDRTYIRIPRLRVIRPAPLQAPTTLGFGAHGDGLPARRHGDSAGIATALQVTRRSGHDKLAFAVHAVLSLNGLRLIAVSDAADAPGGVS</sequence>
<protein>
    <submittedName>
        <fullName evidence="2">Uncharacterized protein</fullName>
    </submittedName>
</protein>
<evidence type="ECO:0000313" key="2">
    <source>
        <dbReference type="EMBL" id="GFH10326.1"/>
    </source>
</evidence>
<evidence type="ECO:0000256" key="1">
    <source>
        <dbReference type="SAM" id="MobiDB-lite"/>
    </source>
</evidence>
<feature type="compositionally biased region" description="Polar residues" evidence="1">
    <location>
        <begin position="8"/>
        <end position="19"/>
    </location>
</feature>
<gene>
    <name evidence="2" type="ORF">HaLaN_05617</name>
</gene>
<name>A0A699YTN8_HAELA</name>
<feature type="region of interest" description="Disordered" evidence="1">
    <location>
        <begin position="1"/>
        <end position="41"/>
    </location>
</feature>
<reference evidence="2 3" key="1">
    <citation type="submission" date="2020-02" db="EMBL/GenBank/DDBJ databases">
        <title>Draft genome sequence of Haematococcus lacustris strain NIES-144.</title>
        <authorList>
            <person name="Morimoto D."/>
            <person name="Nakagawa S."/>
            <person name="Yoshida T."/>
            <person name="Sawayama S."/>
        </authorList>
    </citation>
    <scope>NUCLEOTIDE SEQUENCE [LARGE SCALE GENOMIC DNA]</scope>
    <source>
        <strain evidence="2 3">NIES-144</strain>
    </source>
</reference>
<accession>A0A699YTN8</accession>
<dbReference type="AlphaFoldDB" id="A0A699YTN8"/>
<feature type="compositionally biased region" description="Basic and acidic residues" evidence="1">
    <location>
        <begin position="20"/>
        <end position="31"/>
    </location>
</feature>
<evidence type="ECO:0000313" key="3">
    <source>
        <dbReference type="Proteomes" id="UP000485058"/>
    </source>
</evidence>
<proteinExistence type="predicted"/>